<dbReference type="AlphaFoldDB" id="A0A5B7D861"/>
<evidence type="ECO:0000313" key="1">
    <source>
        <dbReference type="EMBL" id="MPC17413.1"/>
    </source>
</evidence>
<protein>
    <submittedName>
        <fullName evidence="1">Uncharacterized protein</fullName>
    </submittedName>
</protein>
<name>A0A5B7D861_PORTR</name>
<keyword evidence="2" id="KW-1185">Reference proteome</keyword>
<accession>A0A5B7D861</accession>
<reference evidence="1 2" key="1">
    <citation type="submission" date="2019-05" db="EMBL/GenBank/DDBJ databases">
        <title>Another draft genome of Portunus trituberculatus and its Hox gene families provides insights of decapod evolution.</title>
        <authorList>
            <person name="Jeong J.-H."/>
            <person name="Song I."/>
            <person name="Kim S."/>
            <person name="Choi T."/>
            <person name="Kim D."/>
            <person name="Ryu S."/>
            <person name="Kim W."/>
        </authorList>
    </citation>
    <scope>NUCLEOTIDE SEQUENCE [LARGE SCALE GENOMIC DNA]</scope>
    <source>
        <tissue evidence="1">Muscle</tissue>
    </source>
</reference>
<comment type="caution">
    <text evidence="1">The sequence shown here is derived from an EMBL/GenBank/DDBJ whole genome shotgun (WGS) entry which is preliminary data.</text>
</comment>
<proteinExistence type="predicted"/>
<dbReference type="EMBL" id="VSRR010000587">
    <property type="protein sequence ID" value="MPC17413.1"/>
    <property type="molecule type" value="Genomic_DNA"/>
</dbReference>
<sequence length="59" mass="6513">MQNWLAPREHTCFSPANGLNGCCHKLLVRRPNVSLKLPQDDSNVGVCGKVGQHLQDTTQ</sequence>
<dbReference type="Proteomes" id="UP000324222">
    <property type="component" value="Unassembled WGS sequence"/>
</dbReference>
<gene>
    <name evidence="1" type="ORF">E2C01_010269</name>
</gene>
<organism evidence="1 2">
    <name type="scientific">Portunus trituberculatus</name>
    <name type="common">Swimming crab</name>
    <name type="synonym">Neptunus trituberculatus</name>
    <dbReference type="NCBI Taxonomy" id="210409"/>
    <lineage>
        <taxon>Eukaryota</taxon>
        <taxon>Metazoa</taxon>
        <taxon>Ecdysozoa</taxon>
        <taxon>Arthropoda</taxon>
        <taxon>Crustacea</taxon>
        <taxon>Multicrustacea</taxon>
        <taxon>Malacostraca</taxon>
        <taxon>Eumalacostraca</taxon>
        <taxon>Eucarida</taxon>
        <taxon>Decapoda</taxon>
        <taxon>Pleocyemata</taxon>
        <taxon>Brachyura</taxon>
        <taxon>Eubrachyura</taxon>
        <taxon>Portunoidea</taxon>
        <taxon>Portunidae</taxon>
        <taxon>Portuninae</taxon>
        <taxon>Portunus</taxon>
    </lineage>
</organism>
<evidence type="ECO:0000313" key="2">
    <source>
        <dbReference type="Proteomes" id="UP000324222"/>
    </source>
</evidence>